<organism evidence="2 3">
    <name type="scientific">Candidatus Methanoperedens nitratireducens</name>
    <dbReference type="NCBI Taxonomy" id="1392998"/>
    <lineage>
        <taxon>Archaea</taxon>
        <taxon>Methanobacteriati</taxon>
        <taxon>Methanobacteriota</taxon>
        <taxon>Stenosarchaea group</taxon>
        <taxon>Methanomicrobia</taxon>
        <taxon>Methanosarcinales</taxon>
        <taxon>ANME-2 cluster</taxon>
        <taxon>Candidatus Methanoperedentaceae</taxon>
        <taxon>Candidatus Methanoperedens</taxon>
    </lineage>
</organism>
<evidence type="ECO:0000313" key="2">
    <source>
        <dbReference type="EMBL" id="KCZ70865.1"/>
    </source>
</evidence>
<keyword evidence="3" id="KW-1185">Reference proteome</keyword>
<protein>
    <submittedName>
        <fullName evidence="2">Uncharacterized protein</fullName>
    </submittedName>
</protein>
<keyword evidence="1" id="KW-0812">Transmembrane</keyword>
<sequence>MQSMSIILILTIAIICLLPEAQAHSPLVPEVAVTITLATVQILLGAAVLRLVLKSKEKINIRKRAYLAILGLIALFAWAGLLVGPVLAMLASVLPANGGSSG</sequence>
<dbReference type="AlphaFoldDB" id="A0A062V651"/>
<feature type="transmembrane region" description="Helical" evidence="1">
    <location>
        <begin position="33"/>
        <end position="53"/>
    </location>
</feature>
<feature type="transmembrane region" description="Helical" evidence="1">
    <location>
        <begin position="65"/>
        <end position="94"/>
    </location>
</feature>
<keyword evidence="1" id="KW-1133">Transmembrane helix</keyword>
<evidence type="ECO:0000313" key="3">
    <source>
        <dbReference type="Proteomes" id="UP000027153"/>
    </source>
</evidence>
<dbReference type="Proteomes" id="UP000027153">
    <property type="component" value="Unassembled WGS sequence"/>
</dbReference>
<dbReference type="EMBL" id="JMIY01000007">
    <property type="protein sequence ID" value="KCZ70865.1"/>
    <property type="molecule type" value="Genomic_DNA"/>
</dbReference>
<evidence type="ECO:0000256" key="1">
    <source>
        <dbReference type="SAM" id="Phobius"/>
    </source>
</evidence>
<gene>
    <name evidence="2" type="ORF">ANME2D_02890</name>
</gene>
<reference evidence="2 3" key="1">
    <citation type="journal article" date="2013" name="Nature">
        <title>Anaerobic oxidation of methane coupled to nitrate reduction in a novel archaeal lineage.</title>
        <authorList>
            <person name="Haroon M.F."/>
            <person name="Hu S."/>
            <person name="Shi Y."/>
            <person name="Imelfort M."/>
            <person name="Keller J."/>
            <person name="Hugenholtz P."/>
            <person name="Yuan Z."/>
            <person name="Tyson G.W."/>
        </authorList>
    </citation>
    <scope>NUCLEOTIDE SEQUENCE [LARGE SCALE GENOMIC DNA]</scope>
    <source>
        <strain evidence="2 3">ANME-2d</strain>
    </source>
</reference>
<accession>A0A062V651</accession>
<comment type="caution">
    <text evidence="2">The sequence shown here is derived from an EMBL/GenBank/DDBJ whole genome shotgun (WGS) entry which is preliminary data.</text>
</comment>
<keyword evidence="1" id="KW-0472">Membrane</keyword>
<proteinExistence type="predicted"/>
<name>A0A062V651_9EURY</name>